<organism evidence="4">
    <name type="scientific">Gongylonema pulchrum</name>
    <dbReference type="NCBI Taxonomy" id="637853"/>
    <lineage>
        <taxon>Eukaryota</taxon>
        <taxon>Metazoa</taxon>
        <taxon>Ecdysozoa</taxon>
        <taxon>Nematoda</taxon>
        <taxon>Chromadorea</taxon>
        <taxon>Rhabditida</taxon>
        <taxon>Spirurina</taxon>
        <taxon>Spiruromorpha</taxon>
        <taxon>Spiruroidea</taxon>
        <taxon>Gongylonematidae</taxon>
        <taxon>Gongylonema</taxon>
    </lineage>
</organism>
<dbReference type="WBParaSite" id="GPUH_0001042801-mRNA-1">
    <property type="protein sequence ID" value="GPUH_0001042801-mRNA-1"/>
    <property type="gene ID" value="GPUH_0001042801"/>
</dbReference>
<dbReference type="EMBL" id="UYRT01077965">
    <property type="protein sequence ID" value="VDN17410.1"/>
    <property type="molecule type" value="Genomic_DNA"/>
</dbReference>
<keyword evidence="1" id="KW-1133">Transmembrane helix</keyword>
<protein>
    <submittedName>
        <fullName evidence="4">Glycoprotein</fullName>
    </submittedName>
</protein>
<keyword evidence="3" id="KW-1185">Reference proteome</keyword>
<reference evidence="4" key="1">
    <citation type="submission" date="2016-06" db="UniProtKB">
        <authorList>
            <consortium name="WormBaseParasite"/>
        </authorList>
    </citation>
    <scope>IDENTIFICATION</scope>
</reference>
<name>A0A183DNX4_9BILA</name>
<sequence>YVSKNYIQRVHEGYTSGSTSSYIVGGGIAIAILAILLIAFAIIAMNNRRTNGSLKLKEENIAMAENGRSPWQNGTSPVNL</sequence>
<evidence type="ECO:0000313" key="2">
    <source>
        <dbReference type="EMBL" id="VDN17410.1"/>
    </source>
</evidence>
<evidence type="ECO:0000313" key="4">
    <source>
        <dbReference type="WBParaSite" id="GPUH_0001042801-mRNA-1"/>
    </source>
</evidence>
<gene>
    <name evidence="2" type="ORF">GPUH_LOCUS10415</name>
</gene>
<evidence type="ECO:0000313" key="3">
    <source>
        <dbReference type="Proteomes" id="UP000271098"/>
    </source>
</evidence>
<dbReference type="AlphaFoldDB" id="A0A183DNX4"/>
<proteinExistence type="predicted"/>
<reference evidence="2 3" key="2">
    <citation type="submission" date="2018-11" db="EMBL/GenBank/DDBJ databases">
        <authorList>
            <consortium name="Pathogen Informatics"/>
        </authorList>
    </citation>
    <scope>NUCLEOTIDE SEQUENCE [LARGE SCALE GENOMIC DNA]</scope>
</reference>
<keyword evidence="1" id="KW-0812">Transmembrane</keyword>
<feature type="transmembrane region" description="Helical" evidence="1">
    <location>
        <begin position="22"/>
        <end position="45"/>
    </location>
</feature>
<dbReference type="OrthoDB" id="5848610at2759"/>
<dbReference type="Proteomes" id="UP000271098">
    <property type="component" value="Unassembled WGS sequence"/>
</dbReference>
<keyword evidence="1" id="KW-0472">Membrane</keyword>
<evidence type="ECO:0000256" key="1">
    <source>
        <dbReference type="SAM" id="Phobius"/>
    </source>
</evidence>
<accession>A0A183DNX4</accession>